<dbReference type="SUPFAM" id="SSF56784">
    <property type="entry name" value="HAD-like"/>
    <property type="match status" value="1"/>
</dbReference>
<dbReference type="InterPro" id="IPR023214">
    <property type="entry name" value="HAD_sf"/>
</dbReference>
<dbReference type="EMBL" id="JGEA01000022">
    <property type="protein sequence ID" value="EYA14580.1"/>
    <property type="molecule type" value="Genomic_DNA"/>
</dbReference>
<reference evidence="1 2" key="1">
    <citation type="submission" date="2014-02" db="EMBL/GenBank/DDBJ databases">
        <authorList>
            <person name="Sears C."/>
            <person name="Carroll K."/>
            <person name="Sack B.R."/>
            <person name="Qadri F."/>
            <person name="Myers L.L."/>
            <person name="Chung G.-T."/>
            <person name="Escheverria P."/>
            <person name="Fraser C.M."/>
            <person name="Sadzewicz L."/>
            <person name="Shefchek K.A."/>
            <person name="Tallon L."/>
            <person name="Das S.P."/>
            <person name="Daugherty S."/>
            <person name="Mongodin E.F."/>
        </authorList>
    </citation>
    <scope>NUCLEOTIDE SEQUENCE [LARGE SCALE GENOMIC DNA]</scope>
    <source>
        <strain evidence="1 2">1007-1-F #10</strain>
    </source>
</reference>
<evidence type="ECO:0000313" key="1">
    <source>
        <dbReference type="EMBL" id="EYA14580.1"/>
    </source>
</evidence>
<evidence type="ECO:0008006" key="3">
    <source>
        <dbReference type="Google" id="ProtNLM"/>
    </source>
</evidence>
<comment type="caution">
    <text evidence="1">The sequence shown here is derived from an EMBL/GenBank/DDBJ whole genome shotgun (WGS) entry which is preliminary data.</text>
</comment>
<sequence>MILAVDFDGTIARSSFPDILGEQPYAGEVLRKLHGRGHYIIIWTCRSGKNLLDAINWLLEHNIPFDRVNDHCPENIKRYGKGSGKIYANIYIDDKNLGGFPGWLRCLEEIERMESEENDQI</sequence>
<dbReference type="Proteomes" id="UP000022433">
    <property type="component" value="Unassembled WGS sequence"/>
</dbReference>
<dbReference type="PIRSF" id="PIRSF020079">
    <property type="entry name" value="UCP020079"/>
    <property type="match status" value="1"/>
</dbReference>
<protein>
    <recommendedName>
        <fullName evidence="3">Hydrolase</fullName>
    </recommendedName>
</protein>
<proteinExistence type="predicted"/>
<gene>
    <name evidence="1" type="ORF">M104_2290</name>
</gene>
<accession>A0AAN4MZV7</accession>
<dbReference type="RefSeq" id="WP_032533310.1">
    <property type="nucleotide sequence ID" value="NZ_JGEA01000022.1"/>
</dbReference>
<organism evidence="1 2">
    <name type="scientific">Bacteroides fragilis str. 1007-1-F #10</name>
    <dbReference type="NCBI Taxonomy" id="1339295"/>
    <lineage>
        <taxon>Bacteria</taxon>
        <taxon>Pseudomonadati</taxon>
        <taxon>Bacteroidota</taxon>
        <taxon>Bacteroidia</taxon>
        <taxon>Bacteroidales</taxon>
        <taxon>Bacteroidaceae</taxon>
        <taxon>Bacteroides</taxon>
    </lineage>
</organism>
<dbReference type="InterPro" id="IPR016769">
    <property type="entry name" value="Phage_SP01_Orf1"/>
</dbReference>
<dbReference type="InterPro" id="IPR036412">
    <property type="entry name" value="HAD-like_sf"/>
</dbReference>
<dbReference type="Gene3D" id="3.40.50.1000">
    <property type="entry name" value="HAD superfamily/HAD-like"/>
    <property type="match status" value="1"/>
</dbReference>
<name>A0AAN4MZV7_BACFG</name>
<evidence type="ECO:0000313" key="2">
    <source>
        <dbReference type="Proteomes" id="UP000022433"/>
    </source>
</evidence>
<dbReference type="AlphaFoldDB" id="A0AAN4MZV7"/>